<dbReference type="Gene3D" id="1.10.540.10">
    <property type="entry name" value="Acyl-CoA dehydrogenase/oxidase, N-terminal domain"/>
    <property type="match status" value="1"/>
</dbReference>
<dbReference type="InterPro" id="IPR050741">
    <property type="entry name" value="Acyl-CoA_dehydrogenase"/>
</dbReference>
<dbReference type="PROSITE" id="PS00072">
    <property type="entry name" value="ACYL_COA_DH_1"/>
    <property type="match status" value="1"/>
</dbReference>
<dbReference type="InterPro" id="IPR015396">
    <property type="entry name" value="FadE_C"/>
</dbReference>
<accession>A0A6S6SAJ9</accession>
<dbReference type="SUPFAM" id="SSF47203">
    <property type="entry name" value="Acyl-CoA dehydrogenase C-terminal domain-like"/>
    <property type="match status" value="1"/>
</dbReference>
<evidence type="ECO:0000259" key="15">
    <source>
        <dbReference type="Pfam" id="PF02771"/>
    </source>
</evidence>
<dbReference type="AlphaFoldDB" id="A0A6S6SAJ9"/>
<comment type="catalytic activity">
    <reaction evidence="10">
        <text>a medium-chain 2,3-saturated fatty acyl-CoA + oxidized [electron-transfer flavoprotein] + H(+) = a medium-chain (2E)-enoyl-CoA + reduced [electron-transfer flavoprotein]</text>
        <dbReference type="Rhea" id="RHEA:14477"/>
        <dbReference type="Rhea" id="RHEA-COMP:10685"/>
        <dbReference type="Rhea" id="RHEA-COMP:10686"/>
        <dbReference type="ChEBI" id="CHEBI:15378"/>
        <dbReference type="ChEBI" id="CHEBI:57692"/>
        <dbReference type="ChEBI" id="CHEBI:58307"/>
        <dbReference type="ChEBI" id="CHEBI:83723"/>
        <dbReference type="ChEBI" id="CHEBI:83726"/>
        <dbReference type="EC" id="1.3.8.7"/>
    </reaction>
</comment>
<feature type="domain" description="Acyl-CoA oxidase/dehydrogenase middle" evidence="14">
    <location>
        <begin position="236"/>
        <end position="333"/>
    </location>
</feature>
<dbReference type="EMBL" id="CACVAW010000001">
    <property type="protein sequence ID" value="CAA6799982.1"/>
    <property type="molecule type" value="Genomic_DNA"/>
</dbReference>
<evidence type="ECO:0000259" key="14">
    <source>
        <dbReference type="Pfam" id="PF02770"/>
    </source>
</evidence>
<dbReference type="EC" id="1.3.8.8" evidence="5"/>
<dbReference type="InterPro" id="IPR006091">
    <property type="entry name" value="Acyl-CoA_Oxase/DH_mid-dom"/>
</dbReference>
<dbReference type="FunFam" id="1.20.140.10:FF:000009">
    <property type="entry name" value="Acyl-CoA dehydrogenase"/>
    <property type="match status" value="1"/>
</dbReference>
<keyword evidence="12" id="KW-0472">Membrane</keyword>
<feature type="domain" description="Acyl-CoA dehydrogenase/oxidase C-terminal" evidence="13">
    <location>
        <begin position="355"/>
        <end position="502"/>
    </location>
</feature>
<evidence type="ECO:0000256" key="6">
    <source>
        <dbReference type="ARBA" id="ARBA00020144"/>
    </source>
</evidence>
<dbReference type="InterPro" id="IPR009100">
    <property type="entry name" value="AcylCoA_DH/oxidase_NM_dom_sf"/>
</dbReference>
<evidence type="ECO:0000256" key="8">
    <source>
        <dbReference type="ARBA" id="ARBA00022827"/>
    </source>
</evidence>
<evidence type="ECO:0000256" key="11">
    <source>
        <dbReference type="ARBA" id="ARBA00049247"/>
    </source>
</evidence>
<evidence type="ECO:0000256" key="2">
    <source>
        <dbReference type="ARBA" id="ARBA00005005"/>
    </source>
</evidence>
<keyword evidence="8" id="KW-0274">FAD</keyword>
<evidence type="ECO:0000313" key="17">
    <source>
        <dbReference type="EMBL" id="CAA6799982.1"/>
    </source>
</evidence>
<dbReference type="NCBIfam" id="NF009586">
    <property type="entry name" value="PRK13026.1"/>
    <property type="match status" value="1"/>
</dbReference>
<dbReference type="PANTHER" id="PTHR48083:SF33">
    <property type="entry name" value="ACYL-COENZYME A DEHYDROGENASE"/>
    <property type="match status" value="1"/>
</dbReference>
<feature type="transmembrane region" description="Helical" evidence="12">
    <location>
        <begin position="534"/>
        <end position="553"/>
    </location>
</feature>
<reference evidence="17" key="1">
    <citation type="submission" date="2020-01" db="EMBL/GenBank/DDBJ databases">
        <authorList>
            <person name="Meier V. D."/>
            <person name="Meier V D."/>
        </authorList>
    </citation>
    <scope>NUCLEOTIDE SEQUENCE</scope>
    <source>
        <strain evidence="17">HLG_WM_MAG_12</strain>
    </source>
</reference>
<evidence type="ECO:0000256" key="7">
    <source>
        <dbReference type="ARBA" id="ARBA00022630"/>
    </source>
</evidence>
<dbReference type="FunFam" id="1.10.540.10:FF:000004">
    <property type="entry name" value="Acyl-CoA dehydrogenase"/>
    <property type="match status" value="1"/>
</dbReference>
<keyword evidence="12" id="KW-1133">Transmembrane helix</keyword>
<dbReference type="GO" id="GO:0033539">
    <property type="term" value="P:fatty acid beta-oxidation using acyl-CoA dehydrogenase"/>
    <property type="evidence" value="ECO:0007669"/>
    <property type="project" value="InterPro"/>
</dbReference>
<dbReference type="GO" id="GO:0050660">
    <property type="term" value="F:flavin adenine dinucleotide binding"/>
    <property type="evidence" value="ECO:0007669"/>
    <property type="project" value="InterPro"/>
</dbReference>
<dbReference type="Pfam" id="PF02771">
    <property type="entry name" value="Acyl-CoA_dh_N"/>
    <property type="match status" value="1"/>
</dbReference>
<evidence type="ECO:0000256" key="4">
    <source>
        <dbReference type="ARBA" id="ARBA00012033"/>
    </source>
</evidence>
<evidence type="ECO:0000256" key="1">
    <source>
        <dbReference type="ARBA" id="ARBA00001974"/>
    </source>
</evidence>
<dbReference type="InterPro" id="IPR046373">
    <property type="entry name" value="Acyl-CoA_Oxase/DH_mid-dom_sf"/>
</dbReference>
<dbReference type="Pfam" id="PF02770">
    <property type="entry name" value="Acyl-CoA_dh_M"/>
    <property type="match status" value="1"/>
</dbReference>
<evidence type="ECO:0000259" key="16">
    <source>
        <dbReference type="Pfam" id="PF09317"/>
    </source>
</evidence>
<comment type="catalytic activity">
    <reaction evidence="11">
        <text>a long-chain 2,3-saturated fatty acyl-CoA + oxidized [electron-transfer flavoprotein] + H(+) = a long-chain (2E)-enoyl-CoA + reduced [electron-transfer flavoprotein]</text>
        <dbReference type="Rhea" id="RHEA:17721"/>
        <dbReference type="Rhea" id="RHEA-COMP:10685"/>
        <dbReference type="Rhea" id="RHEA-COMP:10686"/>
        <dbReference type="ChEBI" id="CHEBI:15378"/>
        <dbReference type="ChEBI" id="CHEBI:57692"/>
        <dbReference type="ChEBI" id="CHEBI:58307"/>
        <dbReference type="ChEBI" id="CHEBI:83721"/>
        <dbReference type="ChEBI" id="CHEBI:83727"/>
        <dbReference type="EC" id="1.3.8.8"/>
    </reaction>
</comment>
<dbReference type="GO" id="GO:0004466">
    <property type="term" value="F:long-chain fatty acyl-CoA dehydrogenase activity"/>
    <property type="evidence" value="ECO:0007669"/>
    <property type="project" value="UniProtKB-EC"/>
</dbReference>
<dbReference type="InterPro" id="IPR009075">
    <property type="entry name" value="AcylCo_DH/oxidase_C"/>
</dbReference>
<dbReference type="Gene3D" id="1.20.140.10">
    <property type="entry name" value="Butyryl-CoA Dehydrogenase, subunit A, domain 3"/>
    <property type="match status" value="1"/>
</dbReference>
<dbReference type="InterPro" id="IPR036250">
    <property type="entry name" value="AcylCo_DH-like_C"/>
</dbReference>
<evidence type="ECO:0000256" key="3">
    <source>
        <dbReference type="ARBA" id="ARBA00009347"/>
    </source>
</evidence>
<proteinExistence type="inferred from homology"/>
<dbReference type="SUPFAM" id="SSF56645">
    <property type="entry name" value="Acyl-CoA dehydrogenase NM domain-like"/>
    <property type="match status" value="1"/>
</dbReference>
<organism evidence="17">
    <name type="scientific">uncultured Campylobacterales bacterium</name>
    <dbReference type="NCBI Taxonomy" id="352960"/>
    <lineage>
        <taxon>Bacteria</taxon>
        <taxon>Pseudomonadati</taxon>
        <taxon>Campylobacterota</taxon>
        <taxon>Epsilonproteobacteria</taxon>
        <taxon>Campylobacterales</taxon>
        <taxon>environmental samples</taxon>
    </lineage>
</organism>
<feature type="domain" description="Acyl-CoA dehydrogenase/oxidase N-terminal" evidence="15">
    <location>
        <begin position="142"/>
        <end position="231"/>
    </location>
</feature>
<comment type="similarity">
    <text evidence="3">Belongs to the acyl-CoA dehydrogenase family.</text>
</comment>
<dbReference type="Gene3D" id="2.40.110.10">
    <property type="entry name" value="Butyryl-CoA Dehydrogenase, subunit A, domain 2"/>
    <property type="match status" value="1"/>
</dbReference>
<sequence length="799" mass="88696">MDFITLGIIFAVALISALYIGTNLVVFSALLIATIFFLFEPSIIFWAIFVPINLLFLIPAIRRVVVSAPTMKLIDKLGLLPKISQTEITALRAGSVWVEGEYFTGKPNFKKISKNPYPTLSDEEKLFLQNETNELCRMTNDKEVFDNRDMSDQTWEYLKKNKFLGIIIPKEYGGLGFSAIAHSEIIQKLATRSQVLAITTMVPNSLGPAELLLHYGTKEQKDHYLPRLADGTDIPCFALTEPFAGSDAGSIEANGKIVNIDGKLKIVLNFEKRYITLGAIASLIGLAFNLEDPDNLLGSEKNLGITCALVPADVEGIIQGDRHDPLGVPFVNSPLSGKNVVIDIEQIIGGKDGIGKGWKMLMESLSAGRGISLPSTSAGGVKLALSVASAYSAIRNQFGIPINKFEGVQEKLAKMAGLNYTLDAARKLVVASVDNGEKPAVTTAIMKYHSTEMFRTAINDAMDIQGGAGISLGQKNLLAHGYMGAPIAITVEGANIMTRSLIQFGQGVIRCHPYAYKEIEALSAGDTKTFDTNFFKHIGFVFTNFTRMILLSISRGYLHYPKSKSPLKNYERKLAWSSATFAFLTDLVLGYYGGALKQKESISGRFADVLSWMLLLNVTMIRYEKEGYKKEDKIYLDWMAEYALDNIQKSYNQIFKNLGSGVLNFIFKYPIGFYSRLNSIGSYPSDKLTVKLSNDISTSSDNRKLHLDGTYNEEGQLRELEETFALLEETKTSIKKIKVAIRKKILPKKKVFFLLELAREKDVITSEEFDKLKLTLTKSRAAIAVDSFNPEEYKNRKTY</sequence>
<comment type="pathway">
    <text evidence="2">Lipid metabolism; fatty acid beta-oxidation.</text>
</comment>
<keyword evidence="12" id="KW-0812">Transmembrane</keyword>
<evidence type="ECO:0000256" key="5">
    <source>
        <dbReference type="ARBA" id="ARBA00012040"/>
    </source>
</evidence>
<protein>
    <recommendedName>
        <fullName evidence="6">Acyl-coenzyme A dehydrogenase</fullName>
        <ecNumber evidence="4">1.3.8.7</ecNumber>
        <ecNumber evidence="5">1.3.8.8</ecNumber>
    </recommendedName>
</protein>
<evidence type="ECO:0000256" key="12">
    <source>
        <dbReference type="SAM" id="Phobius"/>
    </source>
</evidence>
<dbReference type="EC" id="1.3.8.7" evidence="4"/>
<keyword evidence="7" id="KW-0285">Flavoprotein</keyword>
<dbReference type="InterPro" id="IPR013786">
    <property type="entry name" value="AcylCoA_DH/ox_N"/>
</dbReference>
<dbReference type="PANTHER" id="PTHR48083">
    <property type="entry name" value="MEDIUM-CHAIN SPECIFIC ACYL-COA DEHYDROGENASE, MITOCHONDRIAL-RELATED"/>
    <property type="match status" value="1"/>
</dbReference>
<keyword evidence="9 17" id="KW-0560">Oxidoreductase</keyword>
<gene>
    <name evidence="17" type="ORF">HELGO_WM28115</name>
</gene>
<evidence type="ECO:0000256" key="10">
    <source>
        <dbReference type="ARBA" id="ARBA00047882"/>
    </source>
</evidence>
<feature type="transmembrane region" description="Helical" evidence="12">
    <location>
        <begin position="7"/>
        <end position="37"/>
    </location>
</feature>
<dbReference type="Pfam" id="PF09317">
    <property type="entry name" value="ACDH_C"/>
    <property type="match status" value="1"/>
</dbReference>
<feature type="transmembrane region" description="Helical" evidence="12">
    <location>
        <begin position="574"/>
        <end position="594"/>
    </location>
</feature>
<dbReference type="NCBIfam" id="NF007000">
    <property type="entry name" value="PRK09463.1"/>
    <property type="match status" value="1"/>
</dbReference>
<dbReference type="Pfam" id="PF00441">
    <property type="entry name" value="Acyl-CoA_dh_1"/>
    <property type="match status" value="1"/>
</dbReference>
<feature type="domain" description="Acyl-CoA dehydrogenase C-terminal bacterial-type" evidence="16">
    <location>
        <begin position="509"/>
        <end position="788"/>
    </location>
</feature>
<dbReference type="InterPro" id="IPR037069">
    <property type="entry name" value="AcylCoA_DH/ox_N_sf"/>
</dbReference>
<evidence type="ECO:0000259" key="13">
    <source>
        <dbReference type="Pfam" id="PF00441"/>
    </source>
</evidence>
<dbReference type="UniPathway" id="UPA00659"/>
<dbReference type="GO" id="GO:0070991">
    <property type="term" value="F:medium-chain fatty acyl-CoA dehydrogenase activity"/>
    <property type="evidence" value="ECO:0007669"/>
    <property type="project" value="UniProtKB-EC"/>
</dbReference>
<evidence type="ECO:0000256" key="9">
    <source>
        <dbReference type="ARBA" id="ARBA00023002"/>
    </source>
</evidence>
<dbReference type="GO" id="GO:0005737">
    <property type="term" value="C:cytoplasm"/>
    <property type="evidence" value="ECO:0007669"/>
    <property type="project" value="UniProtKB-ARBA"/>
</dbReference>
<feature type="transmembrane region" description="Helical" evidence="12">
    <location>
        <begin position="43"/>
        <end position="61"/>
    </location>
</feature>
<dbReference type="InterPro" id="IPR006089">
    <property type="entry name" value="Acyl-CoA_DH_CS"/>
</dbReference>
<name>A0A6S6SAJ9_9BACT</name>
<comment type="cofactor">
    <cofactor evidence="1">
        <name>FAD</name>
        <dbReference type="ChEBI" id="CHEBI:57692"/>
    </cofactor>
</comment>